<dbReference type="PANTHER" id="PTHR30308">
    <property type="entry name" value="TMRNA-BINDING COMPONENT OF TRANS-TRANSLATION TAGGING COMPLEX"/>
    <property type="match status" value="1"/>
</dbReference>
<evidence type="ECO:0000313" key="4">
    <source>
        <dbReference type="EMBL" id="HCT56092.1"/>
    </source>
</evidence>
<dbReference type="NCBIfam" id="TIGR00086">
    <property type="entry name" value="smpB"/>
    <property type="match status" value="1"/>
</dbReference>
<organism evidence="4 5">
    <name type="scientific">Gemmatimonas aurantiaca</name>
    <dbReference type="NCBI Taxonomy" id="173480"/>
    <lineage>
        <taxon>Bacteria</taxon>
        <taxon>Pseudomonadati</taxon>
        <taxon>Gemmatimonadota</taxon>
        <taxon>Gemmatimonadia</taxon>
        <taxon>Gemmatimonadales</taxon>
        <taxon>Gemmatimonadaceae</taxon>
        <taxon>Gemmatimonas</taxon>
    </lineage>
</organism>
<name>A0A3D4V5R6_9BACT</name>
<dbReference type="GO" id="GO:0003723">
    <property type="term" value="F:RNA binding"/>
    <property type="evidence" value="ECO:0007669"/>
    <property type="project" value="UniProtKB-UniRule"/>
</dbReference>
<accession>A0A3D4V5R6</accession>
<comment type="subcellular location">
    <subcellularLocation>
        <location evidence="3">Cytoplasm</location>
    </subcellularLocation>
    <text evidence="3">The tmRNA-SmpB complex associates with stalled 70S ribosomes.</text>
</comment>
<dbReference type="GO" id="GO:0070930">
    <property type="term" value="P:trans-translation-dependent protein tagging"/>
    <property type="evidence" value="ECO:0007669"/>
    <property type="project" value="TreeGrafter"/>
</dbReference>
<comment type="function">
    <text evidence="3">Required for rescue of stalled ribosomes mediated by trans-translation. Binds to transfer-messenger RNA (tmRNA), required for stable association of tmRNA with ribosomes. tmRNA and SmpB together mimic tRNA shape, replacing the anticodon stem-loop with SmpB. tmRNA is encoded by the ssrA gene; the 2 termini fold to resemble tRNA(Ala) and it encodes a 'tag peptide', a short internal open reading frame. During trans-translation Ala-aminoacylated tmRNA acts like a tRNA, entering the A-site of stalled ribosomes, displacing the stalled mRNA. The ribosome then switches to translate the ORF on the tmRNA; the nascent peptide is terminated with the 'tag peptide' encoded by the tmRNA and targeted for degradation. The ribosome is freed to recommence translation, which seems to be the essential function of trans-translation.</text>
</comment>
<dbReference type="InterPro" id="IPR023620">
    <property type="entry name" value="SmpB"/>
</dbReference>
<dbReference type="EMBL" id="DPIY01000003">
    <property type="protein sequence ID" value="HCT56092.1"/>
    <property type="molecule type" value="Genomic_DNA"/>
</dbReference>
<dbReference type="NCBIfam" id="NF003843">
    <property type="entry name" value="PRK05422.1"/>
    <property type="match status" value="1"/>
</dbReference>
<dbReference type="CDD" id="cd09294">
    <property type="entry name" value="SmpB"/>
    <property type="match status" value="1"/>
</dbReference>
<comment type="caution">
    <text evidence="4">The sequence shown here is derived from an EMBL/GenBank/DDBJ whole genome shotgun (WGS) entry which is preliminary data.</text>
</comment>
<keyword evidence="2 3" id="KW-0694">RNA-binding</keyword>
<dbReference type="Pfam" id="PF01668">
    <property type="entry name" value="SmpB"/>
    <property type="match status" value="1"/>
</dbReference>
<dbReference type="Gene3D" id="2.40.280.10">
    <property type="match status" value="1"/>
</dbReference>
<dbReference type="HAMAP" id="MF_00023">
    <property type="entry name" value="SmpB"/>
    <property type="match status" value="1"/>
</dbReference>
<dbReference type="GO" id="GO:0070929">
    <property type="term" value="P:trans-translation"/>
    <property type="evidence" value="ECO:0007669"/>
    <property type="project" value="UniProtKB-UniRule"/>
</dbReference>
<sequence>MATKDTDEQNELIARNKRARHDYEILETWEAGIVLTGTEVKALRDGRANLTDAFGIVKDSEVFLLNLHIGAYGQGNMFNHEPTRTRKLLLHRREIRRLIGAVERQGLTLVPLDLYFKDGRVKTRIALARGKQLHDRREDIKRRDADREIARALRHR</sequence>
<dbReference type="Proteomes" id="UP000264071">
    <property type="component" value="Unassembled WGS sequence"/>
</dbReference>
<evidence type="ECO:0000256" key="1">
    <source>
        <dbReference type="ARBA" id="ARBA00022490"/>
    </source>
</evidence>
<evidence type="ECO:0000313" key="5">
    <source>
        <dbReference type="Proteomes" id="UP000264071"/>
    </source>
</evidence>
<keyword evidence="1 3" id="KW-0963">Cytoplasm</keyword>
<evidence type="ECO:0000256" key="2">
    <source>
        <dbReference type="ARBA" id="ARBA00022884"/>
    </source>
</evidence>
<dbReference type="AlphaFoldDB" id="A0A3D4V5R6"/>
<dbReference type="PROSITE" id="PS01317">
    <property type="entry name" value="SSRP"/>
    <property type="match status" value="1"/>
</dbReference>
<comment type="similarity">
    <text evidence="3">Belongs to the SmpB family.</text>
</comment>
<proteinExistence type="inferred from homology"/>
<evidence type="ECO:0000256" key="3">
    <source>
        <dbReference type="HAMAP-Rule" id="MF_00023"/>
    </source>
</evidence>
<dbReference type="OMA" id="WTNHSAR"/>
<gene>
    <name evidence="3" type="primary">smpB</name>
    <name evidence="4" type="ORF">DGD08_02650</name>
</gene>
<dbReference type="InterPro" id="IPR020081">
    <property type="entry name" value="SsrA-bd_prot_CS"/>
</dbReference>
<dbReference type="PANTHER" id="PTHR30308:SF2">
    <property type="entry name" value="SSRA-BINDING PROTEIN"/>
    <property type="match status" value="1"/>
</dbReference>
<reference evidence="4 5" key="1">
    <citation type="journal article" date="2018" name="Nat. Biotechnol.">
        <title>A standardized bacterial taxonomy based on genome phylogeny substantially revises the tree of life.</title>
        <authorList>
            <person name="Parks D.H."/>
            <person name="Chuvochina M."/>
            <person name="Waite D.W."/>
            <person name="Rinke C."/>
            <person name="Skarshewski A."/>
            <person name="Chaumeil P.A."/>
            <person name="Hugenholtz P."/>
        </authorList>
    </citation>
    <scope>NUCLEOTIDE SEQUENCE [LARGE SCALE GENOMIC DNA]</scope>
    <source>
        <strain evidence="4">UBA8844</strain>
    </source>
</reference>
<dbReference type="GO" id="GO:0005829">
    <property type="term" value="C:cytosol"/>
    <property type="evidence" value="ECO:0007669"/>
    <property type="project" value="TreeGrafter"/>
</dbReference>
<dbReference type="SUPFAM" id="SSF74982">
    <property type="entry name" value="Small protein B (SmpB)"/>
    <property type="match status" value="1"/>
</dbReference>
<dbReference type="InterPro" id="IPR000037">
    <property type="entry name" value="SsrA-bd_prot"/>
</dbReference>
<protein>
    <recommendedName>
        <fullName evidence="3">SsrA-binding protein</fullName>
    </recommendedName>
    <alternativeName>
        <fullName evidence="3">Small protein B</fullName>
    </alternativeName>
</protein>